<organism evidence="1 2">
    <name type="scientific">Nocardia panacis</name>
    <dbReference type="NCBI Taxonomy" id="2340916"/>
    <lineage>
        <taxon>Bacteria</taxon>
        <taxon>Bacillati</taxon>
        <taxon>Actinomycetota</taxon>
        <taxon>Actinomycetes</taxon>
        <taxon>Mycobacteriales</taxon>
        <taxon>Nocardiaceae</taxon>
        <taxon>Nocardia</taxon>
    </lineage>
</organism>
<accession>A0A3A4KFY2</accession>
<dbReference type="Proteomes" id="UP000266677">
    <property type="component" value="Unassembled WGS sequence"/>
</dbReference>
<dbReference type="EMBL" id="QZFU01000023">
    <property type="protein sequence ID" value="RJO73349.1"/>
    <property type="molecule type" value="Genomic_DNA"/>
</dbReference>
<evidence type="ECO:0000313" key="2">
    <source>
        <dbReference type="Proteomes" id="UP000266677"/>
    </source>
</evidence>
<reference evidence="1 2" key="1">
    <citation type="submission" date="2018-09" db="EMBL/GenBank/DDBJ databases">
        <title>YIM PH21274 draft genome.</title>
        <authorList>
            <person name="Miao C."/>
        </authorList>
    </citation>
    <scope>NUCLEOTIDE SEQUENCE [LARGE SCALE GENOMIC DNA]</scope>
    <source>
        <strain evidence="1 2">YIM PH 21724</strain>
    </source>
</reference>
<gene>
    <name evidence="1" type="ORF">D5S18_19070</name>
</gene>
<protein>
    <submittedName>
        <fullName evidence="1">Uncharacterized protein</fullName>
    </submittedName>
</protein>
<sequence>MIRVTEVGFGGYRAHGAVRGVATLLGALRAVTGNLSSVSASEASNRINPGRAALTGGCSTRVAVHSFRDIRVIIA</sequence>
<name>A0A3A4KFY2_9NOCA</name>
<comment type="caution">
    <text evidence="1">The sequence shown here is derived from an EMBL/GenBank/DDBJ whole genome shotgun (WGS) entry which is preliminary data.</text>
</comment>
<proteinExistence type="predicted"/>
<dbReference type="AlphaFoldDB" id="A0A3A4KFY2"/>
<evidence type="ECO:0000313" key="1">
    <source>
        <dbReference type="EMBL" id="RJO73349.1"/>
    </source>
</evidence>
<keyword evidence="2" id="KW-1185">Reference proteome</keyword>